<name>A0A9P6HZ17_9PEZI</name>
<evidence type="ECO:0000313" key="3">
    <source>
        <dbReference type="Proteomes" id="UP000781932"/>
    </source>
</evidence>
<feature type="compositionally biased region" description="Basic and acidic residues" evidence="1">
    <location>
        <begin position="463"/>
        <end position="476"/>
    </location>
</feature>
<feature type="region of interest" description="Disordered" evidence="1">
    <location>
        <begin position="381"/>
        <end position="414"/>
    </location>
</feature>
<dbReference type="Proteomes" id="UP000781932">
    <property type="component" value="Unassembled WGS sequence"/>
</dbReference>
<reference evidence="2" key="2">
    <citation type="submission" date="2020-11" db="EMBL/GenBank/DDBJ databases">
        <title>Whole genome sequencing of Colletotrichum sp.</title>
        <authorList>
            <person name="Li H."/>
        </authorList>
    </citation>
    <scope>NUCLEOTIDE SEQUENCE</scope>
    <source>
        <strain evidence="2">CkLH20</strain>
    </source>
</reference>
<feature type="region of interest" description="Disordered" evidence="1">
    <location>
        <begin position="503"/>
        <end position="555"/>
    </location>
</feature>
<dbReference type="AlphaFoldDB" id="A0A9P6HZ17"/>
<dbReference type="PANTHER" id="PTHR35179:SF2">
    <property type="entry name" value="START DOMAIN-CONTAINING PROTEIN"/>
    <property type="match status" value="1"/>
</dbReference>
<feature type="compositionally biased region" description="Basic residues" evidence="1">
    <location>
        <begin position="515"/>
        <end position="524"/>
    </location>
</feature>
<dbReference type="OrthoDB" id="420564at2759"/>
<comment type="caution">
    <text evidence="2">The sequence shown here is derived from an EMBL/GenBank/DDBJ whole genome shotgun (WGS) entry which is preliminary data.</text>
</comment>
<feature type="compositionally biased region" description="Basic and acidic residues" evidence="1">
    <location>
        <begin position="403"/>
        <end position="414"/>
    </location>
</feature>
<dbReference type="RefSeq" id="XP_038743418.1">
    <property type="nucleotide sequence ID" value="XM_038891406.1"/>
</dbReference>
<accession>A0A9P6HZ17</accession>
<evidence type="ECO:0000256" key="1">
    <source>
        <dbReference type="SAM" id="MobiDB-lite"/>
    </source>
</evidence>
<dbReference type="EMBL" id="JAATWM020000029">
    <property type="protein sequence ID" value="KAF9873957.1"/>
    <property type="molecule type" value="Genomic_DNA"/>
</dbReference>
<feature type="region of interest" description="Disordered" evidence="1">
    <location>
        <begin position="463"/>
        <end position="489"/>
    </location>
</feature>
<organism evidence="2 3">
    <name type="scientific">Colletotrichum karsti</name>
    <dbReference type="NCBI Taxonomy" id="1095194"/>
    <lineage>
        <taxon>Eukaryota</taxon>
        <taxon>Fungi</taxon>
        <taxon>Dikarya</taxon>
        <taxon>Ascomycota</taxon>
        <taxon>Pezizomycotina</taxon>
        <taxon>Sordariomycetes</taxon>
        <taxon>Hypocreomycetidae</taxon>
        <taxon>Glomerellales</taxon>
        <taxon>Glomerellaceae</taxon>
        <taxon>Colletotrichum</taxon>
        <taxon>Colletotrichum boninense species complex</taxon>
    </lineage>
</organism>
<feature type="compositionally biased region" description="Basic and acidic residues" evidence="1">
    <location>
        <begin position="503"/>
        <end position="514"/>
    </location>
</feature>
<gene>
    <name evidence="2" type="ORF">CkaCkLH20_08691</name>
</gene>
<proteinExistence type="predicted"/>
<sequence>MRAKDDISKLHLLVPGCPPVYVESEGMWPRKLEPDPPRNAAYYHRALYEGQSTTHVFETMLLAARATDRALRRRTSFDNVDIVISRGLLMSLLRRINGKDKHMSRFDIEMVHNTLFMTRPPQDGVVSREGHSYGHAFEKNATRLPPQLEHTEQCIRYVRYQFGSLNIVVQTDVDAAWGLSLKDMPTTEYIKSKTEARPDLVVEIARQFGGSMPLQSMAAEIKTVHIDSELNQDSTLTQMWFGRTPHLIVAQHRDGMFYTPEHYHGAPLLSAWEDQNQVALRKLVTLLEWLKRAALAKGRKCGVMSRANSSAYFVYDTVGDDKPFSEDVVQYFWSQDRRTNQEAKYGLAAYARHARLSREEKSTSGGNKQPITPGEFKQMFSAAREASQTGQGLVRSRRGKSTPRGEDKPITRDEAKQMLRQAGRDLSKRRQGRLFAKNGRWKNPGGGEWGNARHLERIRKAPKREIRREEPDRKPDTLPTVETPAIPDHGAWGQTFVQKFEEDRSALREQDPRRHAAKPLKFNRPKNPVGKTSTTGWGPESGVIPPIGRKEEGSE</sequence>
<dbReference type="PANTHER" id="PTHR35179">
    <property type="entry name" value="PROTEIN CBG02620"/>
    <property type="match status" value="1"/>
</dbReference>
<protein>
    <submittedName>
        <fullName evidence="2">Uncharacterized protein</fullName>
    </submittedName>
</protein>
<keyword evidence="3" id="KW-1185">Reference proteome</keyword>
<reference evidence="2" key="1">
    <citation type="submission" date="2020-03" db="EMBL/GenBank/DDBJ databases">
        <authorList>
            <person name="He L."/>
        </authorList>
    </citation>
    <scope>NUCLEOTIDE SEQUENCE</scope>
    <source>
        <strain evidence="2">CkLH20</strain>
    </source>
</reference>
<evidence type="ECO:0000313" key="2">
    <source>
        <dbReference type="EMBL" id="KAF9873957.1"/>
    </source>
</evidence>
<dbReference type="GeneID" id="62164480"/>